<dbReference type="InterPro" id="IPR011990">
    <property type="entry name" value="TPR-like_helical_dom_sf"/>
</dbReference>
<dbReference type="Gene3D" id="1.25.40.10">
    <property type="entry name" value="Tetratricopeptide repeat domain"/>
    <property type="match status" value="1"/>
</dbReference>
<dbReference type="PROSITE" id="PS50005">
    <property type="entry name" value="TPR"/>
    <property type="match status" value="1"/>
</dbReference>
<dbReference type="AlphaFoldDB" id="A0A2W4WJQ0"/>
<dbReference type="Proteomes" id="UP000249794">
    <property type="component" value="Unassembled WGS sequence"/>
</dbReference>
<dbReference type="InterPro" id="IPR019734">
    <property type="entry name" value="TPR_rpt"/>
</dbReference>
<evidence type="ECO:0000256" key="2">
    <source>
        <dbReference type="SAM" id="MobiDB-lite"/>
    </source>
</evidence>
<protein>
    <submittedName>
        <fullName evidence="3">Uncharacterized protein</fullName>
    </submittedName>
</protein>
<dbReference type="SUPFAM" id="SSF48452">
    <property type="entry name" value="TPR-like"/>
    <property type="match status" value="1"/>
</dbReference>
<feature type="repeat" description="TPR" evidence="1">
    <location>
        <begin position="459"/>
        <end position="492"/>
    </location>
</feature>
<evidence type="ECO:0000313" key="4">
    <source>
        <dbReference type="Proteomes" id="UP000249794"/>
    </source>
</evidence>
<reference evidence="3 4" key="2">
    <citation type="submission" date="2018-06" db="EMBL/GenBank/DDBJ databases">
        <title>Metagenomic assembly of (sub)arctic Cyanobacteria and their associated microbiome from non-axenic cultures.</title>
        <authorList>
            <person name="Baurain D."/>
        </authorList>
    </citation>
    <scope>NUCLEOTIDE SEQUENCE [LARGE SCALE GENOMIC DNA]</scope>
    <source>
        <strain evidence="3">ULC027bin1</strain>
    </source>
</reference>
<gene>
    <name evidence="3" type="ORF">DCF15_21600</name>
</gene>
<comment type="caution">
    <text evidence="3">The sequence shown here is derived from an EMBL/GenBank/DDBJ whole genome shotgun (WGS) entry which is preliminary data.</text>
</comment>
<proteinExistence type="predicted"/>
<accession>A0A2W4WJQ0</accession>
<dbReference type="EMBL" id="QBMP01000360">
    <property type="protein sequence ID" value="PZO45333.1"/>
    <property type="molecule type" value="Genomic_DNA"/>
</dbReference>
<reference evidence="4" key="1">
    <citation type="submission" date="2018-04" db="EMBL/GenBank/DDBJ databases">
        <authorList>
            <person name="Cornet L."/>
        </authorList>
    </citation>
    <scope>NUCLEOTIDE SEQUENCE [LARGE SCALE GENOMIC DNA]</scope>
</reference>
<evidence type="ECO:0000313" key="3">
    <source>
        <dbReference type="EMBL" id="PZO45333.1"/>
    </source>
</evidence>
<dbReference type="SMART" id="SM00028">
    <property type="entry name" value="TPR"/>
    <property type="match status" value="2"/>
</dbReference>
<evidence type="ECO:0000256" key="1">
    <source>
        <dbReference type="PROSITE-ProRule" id="PRU00339"/>
    </source>
</evidence>
<organism evidence="3 4">
    <name type="scientific">Phormidesmis priestleyi</name>
    <dbReference type="NCBI Taxonomy" id="268141"/>
    <lineage>
        <taxon>Bacteria</taxon>
        <taxon>Bacillati</taxon>
        <taxon>Cyanobacteriota</taxon>
        <taxon>Cyanophyceae</taxon>
        <taxon>Leptolyngbyales</taxon>
        <taxon>Leptolyngbyaceae</taxon>
        <taxon>Phormidesmis</taxon>
    </lineage>
</organism>
<feature type="region of interest" description="Disordered" evidence="2">
    <location>
        <begin position="1"/>
        <end position="25"/>
    </location>
</feature>
<keyword evidence="1" id="KW-0802">TPR repeat</keyword>
<name>A0A2W4WJQ0_9CYAN</name>
<sequence length="569" mass="66619">MPSNPLVERDFHSHLTEPVPDNSEPQKKHFAALKVKYKVGQCRSVTSDSFLYLILRKAELGIQATSLESQWLADNRLFRTIEIISLQKYQAEDLKRLEVEFRNLRSKYKIPEKLELPIASPVYSMLWKVESGDFLTDSELELLNSHNLVATTNLIRDILSFSKLKISYKATNHLDHFPEEPLYSILKKLDERDQLSDLEADWLLEHNFDETLEIHWHQEDKRKAVVEFSDLKTKYHVDSFLDASISSPLYGILKKIKEKQDLEKWESKWIEQQKLTQLIAIDQNRKDIKLFKKLKAKYQATQHKATDPSGRLLLILKNIESEISEDDIQWLINEGLFETAEIAKAVHFKILKAKYQIVGQLAVDPFYVIMLKLEREERLDPKQVIQLIEENHLSRHGKIVTAHYRLEAIFYEKEYQQTGNKWKLPSASSNWRKAGEPQNALKTTENMNWQKVQESDLKSALWVTRGAAFRDLGRLDEAENCATQAMECQPESYQPYTLLGAICYDRGKYSEGDKWFEMAVKRGATANDIDDEIKRIVRMTKDKDKRKEVVEYLFRKNPDRYSWASLYLK</sequence>